<evidence type="ECO:0000256" key="1">
    <source>
        <dbReference type="ARBA" id="ARBA00023015"/>
    </source>
</evidence>
<dbReference type="PANTHER" id="PTHR30055:SF234">
    <property type="entry name" value="HTH-TYPE TRANSCRIPTIONAL REGULATOR BETI"/>
    <property type="match status" value="1"/>
</dbReference>
<gene>
    <name evidence="6" type="ORF">AUL39_04510</name>
</gene>
<feature type="domain" description="HTH tetR-type" evidence="5">
    <location>
        <begin position="5"/>
        <end position="65"/>
    </location>
</feature>
<evidence type="ECO:0000256" key="3">
    <source>
        <dbReference type="ARBA" id="ARBA00023163"/>
    </source>
</evidence>
<dbReference type="EMBL" id="LOJF01000009">
    <property type="protein sequence ID" value="KUH58284.1"/>
    <property type="molecule type" value="Genomic_DNA"/>
</dbReference>
<evidence type="ECO:0000259" key="5">
    <source>
        <dbReference type="PROSITE" id="PS50977"/>
    </source>
</evidence>
<organism evidence="6 7">
    <name type="scientific">Tractidigestivibacter scatoligenes</name>
    <name type="common">Olsenella scatoligenes</name>
    <dbReference type="NCBI Taxonomy" id="1299998"/>
    <lineage>
        <taxon>Bacteria</taxon>
        <taxon>Bacillati</taxon>
        <taxon>Actinomycetota</taxon>
        <taxon>Coriobacteriia</taxon>
        <taxon>Coriobacteriales</taxon>
        <taxon>Atopobiaceae</taxon>
        <taxon>Tractidigestivibacter</taxon>
    </lineage>
</organism>
<comment type="caution">
    <text evidence="6">The sequence shown here is derived from an EMBL/GenBank/DDBJ whole genome shotgun (WGS) entry which is preliminary data.</text>
</comment>
<dbReference type="OrthoDB" id="3192968at2"/>
<dbReference type="AlphaFoldDB" id="A0A117J452"/>
<dbReference type="InterPro" id="IPR050109">
    <property type="entry name" value="HTH-type_TetR-like_transc_reg"/>
</dbReference>
<reference evidence="6 7" key="1">
    <citation type="submission" date="2015-12" db="EMBL/GenBank/DDBJ databases">
        <title>Draft Genome Sequence of Olsenella scatoligenes SK9K4T; a Producer of 3-Methylindole- (skatole) and 4-Methylphenol- (p-cresol) Isolated from Pig Feces.</title>
        <authorList>
            <person name="Li X."/>
            <person name="Borg B."/>
            <person name="Canibe N."/>
        </authorList>
    </citation>
    <scope>NUCLEOTIDE SEQUENCE [LARGE SCALE GENOMIC DNA]</scope>
    <source>
        <strain evidence="6 7">SK9K4</strain>
    </source>
</reference>
<dbReference type="PANTHER" id="PTHR30055">
    <property type="entry name" value="HTH-TYPE TRANSCRIPTIONAL REGULATOR RUTR"/>
    <property type="match status" value="1"/>
</dbReference>
<dbReference type="Pfam" id="PF00440">
    <property type="entry name" value="TetR_N"/>
    <property type="match status" value="1"/>
</dbReference>
<dbReference type="RefSeq" id="WP_059054175.1">
    <property type="nucleotide sequence ID" value="NZ_LOJF01000009.1"/>
</dbReference>
<dbReference type="PROSITE" id="PS01081">
    <property type="entry name" value="HTH_TETR_1"/>
    <property type="match status" value="1"/>
</dbReference>
<dbReference type="Gene3D" id="1.10.357.10">
    <property type="entry name" value="Tetracycline Repressor, domain 2"/>
    <property type="match status" value="1"/>
</dbReference>
<keyword evidence="3" id="KW-0804">Transcription</keyword>
<accession>A0A117J452</accession>
<dbReference type="GO" id="GO:0003700">
    <property type="term" value="F:DNA-binding transcription factor activity"/>
    <property type="evidence" value="ECO:0007669"/>
    <property type="project" value="TreeGrafter"/>
</dbReference>
<evidence type="ECO:0000256" key="2">
    <source>
        <dbReference type="ARBA" id="ARBA00023125"/>
    </source>
</evidence>
<protein>
    <recommendedName>
        <fullName evidence="5">HTH tetR-type domain-containing protein</fullName>
    </recommendedName>
</protein>
<dbReference type="InterPro" id="IPR009057">
    <property type="entry name" value="Homeodomain-like_sf"/>
</dbReference>
<dbReference type="PRINTS" id="PR00455">
    <property type="entry name" value="HTHTETR"/>
</dbReference>
<dbReference type="GO" id="GO:0000976">
    <property type="term" value="F:transcription cis-regulatory region binding"/>
    <property type="evidence" value="ECO:0007669"/>
    <property type="project" value="TreeGrafter"/>
</dbReference>
<keyword evidence="2 4" id="KW-0238">DNA-binding</keyword>
<dbReference type="InterPro" id="IPR023772">
    <property type="entry name" value="DNA-bd_HTH_TetR-type_CS"/>
</dbReference>
<keyword evidence="7" id="KW-1185">Reference proteome</keyword>
<keyword evidence="1" id="KW-0805">Transcription regulation</keyword>
<dbReference type="InterPro" id="IPR001647">
    <property type="entry name" value="HTH_TetR"/>
</dbReference>
<name>A0A117J452_TRASO</name>
<dbReference type="SUPFAM" id="SSF46689">
    <property type="entry name" value="Homeodomain-like"/>
    <property type="match status" value="1"/>
</dbReference>
<evidence type="ECO:0000313" key="6">
    <source>
        <dbReference type="EMBL" id="KUH58284.1"/>
    </source>
</evidence>
<sequence>MNPKATSREDILEVCRGIVREQGLSGISMRTVASACGIAPGTLYNYFPGKNALVLAVTADVWSDIFSFGPRKGTDAEKDFAAHVEKTFNSARAGMSRYPGFLPSHVLDLAADQGPRAQGREMMHSFFGHIEDDILHALDADKRVREDAFTGGLTREGFAELVTQQLVVLLVLGQDDCQPLVALARKVLY</sequence>
<evidence type="ECO:0000313" key="7">
    <source>
        <dbReference type="Proteomes" id="UP000054078"/>
    </source>
</evidence>
<proteinExistence type="predicted"/>
<dbReference type="PROSITE" id="PS50977">
    <property type="entry name" value="HTH_TETR_2"/>
    <property type="match status" value="1"/>
</dbReference>
<feature type="DNA-binding region" description="H-T-H motif" evidence="4">
    <location>
        <begin position="28"/>
        <end position="47"/>
    </location>
</feature>
<dbReference type="STRING" id="1299998.AUL39_04510"/>
<dbReference type="Proteomes" id="UP000054078">
    <property type="component" value="Unassembled WGS sequence"/>
</dbReference>
<evidence type="ECO:0000256" key="4">
    <source>
        <dbReference type="PROSITE-ProRule" id="PRU00335"/>
    </source>
</evidence>